<dbReference type="Proteomes" id="UP000197138">
    <property type="component" value="Unassembled WGS sequence"/>
</dbReference>
<feature type="signal peptide" evidence="2">
    <location>
        <begin position="1"/>
        <end position="19"/>
    </location>
</feature>
<evidence type="ECO:0000313" key="6">
    <source>
        <dbReference type="Proteomes" id="UP000233551"/>
    </source>
</evidence>
<reference evidence="4 6" key="3">
    <citation type="submission" date="2017-11" db="EMBL/GenBank/DDBJ databases">
        <title>De-novo sequencing of pomegranate (Punica granatum L.) genome.</title>
        <authorList>
            <person name="Akparov Z."/>
            <person name="Amiraslanov A."/>
            <person name="Hajiyeva S."/>
            <person name="Abbasov M."/>
            <person name="Kaur K."/>
            <person name="Hamwieh A."/>
            <person name="Solovyev V."/>
            <person name="Salamov A."/>
            <person name="Braich B."/>
            <person name="Kosarev P."/>
            <person name="Mahmoud A."/>
            <person name="Hajiyev E."/>
            <person name="Babayeva S."/>
            <person name="Izzatullayeva V."/>
            <person name="Mammadov A."/>
            <person name="Mammadov A."/>
            <person name="Sharifova S."/>
            <person name="Ojaghi J."/>
            <person name="Eynullazada K."/>
            <person name="Bayramov B."/>
            <person name="Abdulazimova A."/>
            <person name="Shahmuradov I."/>
        </authorList>
    </citation>
    <scope>NUCLEOTIDE SEQUENCE [LARGE SCALE GENOMIC DNA]</scope>
    <source>
        <strain evidence="4">AG2017</strain>
        <strain evidence="6">cv. AG2017</strain>
        <tissue evidence="4">Leaf</tissue>
    </source>
</reference>
<dbReference type="AlphaFoldDB" id="A0A218WTI1"/>
<keyword evidence="2" id="KW-0732">Signal</keyword>
<sequence length="114" mass="12474">MVIRFKLLPIIFIFCVLLASDYQFSLQCMAARTLKNHLPDDHSSKGQVGGSHPRSDGSKGQSSPSPPSKGTLGRSPSQAACGRTSRGYVPCTLDPNHVRNYRPVKCATFNRDCH</sequence>
<gene>
    <name evidence="3" type="ORF">CDL15_Pgr009462</name>
    <name evidence="4" type="ORF">CRG98_023667</name>
</gene>
<keyword evidence="6" id="KW-1185">Reference proteome</keyword>
<dbReference type="Proteomes" id="UP000233551">
    <property type="component" value="Unassembled WGS sequence"/>
</dbReference>
<comment type="caution">
    <text evidence="3">The sequence shown here is derived from an EMBL/GenBank/DDBJ whole genome shotgun (WGS) entry which is preliminary data.</text>
</comment>
<feature type="chain" id="PRO_5014071781" evidence="2">
    <location>
        <begin position="20"/>
        <end position="114"/>
    </location>
</feature>
<evidence type="ECO:0000256" key="2">
    <source>
        <dbReference type="SAM" id="SignalP"/>
    </source>
</evidence>
<reference evidence="3" key="2">
    <citation type="submission" date="2017-06" db="EMBL/GenBank/DDBJ databases">
        <title>The pomegranate genome and the genomics of punicalagin biosynthesis.</title>
        <authorList>
            <person name="Xu C."/>
        </authorList>
    </citation>
    <scope>NUCLEOTIDE SEQUENCE [LARGE SCALE GENOMIC DNA]</scope>
    <source>
        <tissue evidence="3">Fresh leaf</tissue>
    </source>
</reference>
<protein>
    <submittedName>
        <fullName evidence="3">Uncharacterized protein</fullName>
    </submittedName>
</protein>
<evidence type="ECO:0000256" key="1">
    <source>
        <dbReference type="SAM" id="MobiDB-lite"/>
    </source>
</evidence>
<feature type="region of interest" description="Disordered" evidence="1">
    <location>
        <begin position="39"/>
        <end position="95"/>
    </location>
</feature>
<evidence type="ECO:0000313" key="3">
    <source>
        <dbReference type="EMBL" id="OWM75818.1"/>
    </source>
</evidence>
<evidence type="ECO:0000313" key="4">
    <source>
        <dbReference type="EMBL" id="PKI55935.1"/>
    </source>
</evidence>
<accession>A0A218WTI1</accession>
<dbReference type="EMBL" id="PGOL01001654">
    <property type="protein sequence ID" value="PKI55935.1"/>
    <property type="molecule type" value="Genomic_DNA"/>
</dbReference>
<dbReference type="EMBL" id="MTKT01003224">
    <property type="protein sequence ID" value="OWM75818.1"/>
    <property type="molecule type" value="Genomic_DNA"/>
</dbReference>
<reference evidence="5" key="1">
    <citation type="journal article" date="2017" name="Plant J.">
        <title>The pomegranate (Punica granatum L.) genome and the genomics of punicalagin biosynthesis.</title>
        <authorList>
            <person name="Qin G."/>
            <person name="Xu C."/>
            <person name="Ming R."/>
            <person name="Tang H."/>
            <person name="Guyot R."/>
            <person name="Kramer E.M."/>
            <person name="Hu Y."/>
            <person name="Yi X."/>
            <person name="Qi Y."/>
            <person name="Xu X."/>
            <person name="Gao Z."/>
            <person name="Pan H."/>
            <person name="Jian J."/>
            <person name="Tian Y."/>
            <person name="Yue Z."/>
            <person name="Xu Y."/>
        </authorList>
    </citation>
    <scope>NUCLEOTIDE SEQUENCE [LARGE SCALE GENOMIC DNA]</scope>
    <source>
        <strain evidence="5">cv. Dabenzi</strain>
    </source>
</reference>
<name>A0A218WTI1_PUNGR</name>
<proteinExistence type="predicted"/>
<organism evidence="3 5">
    <name type="scientific">Punica granatum</name>
    <name type="common">Pomegranate</name>
    <dbReference type="NCBI Taxonomy" id="22663"/>
    <lineage>
        <taxon>Eukaryota</taxon>
        <taxon>Viridiplantae</taxon>
        <taxon>Streptophyta</taxon>
        <taxon>Embryophyta</taxon>
        <taxon>Tracheophyta</taxon>
        <taxon>Spermatophyta</taxon>
        <taxon>Magnoliopsida</taxon>
        <taxon>eudicotyledons</taxon>
        <taxon>Gunneridae</taxon>
        <taxon>Pentapetalae</taxon>
        <taxon>rosids</taxon>
        <taxon>malvids</taxon>
        <taxon>Myrtales</taxon>
        <taxon>Lythraceae</taxon>
        <taxon>Punica</taxon>
    </lineage>
</organism>
<evidence type="ECO:0000313" key="5">
    <source>
        <dbReference type="Proteomes" id="UP000197138"/>
    </source>
</evidence>